<comment type="caution">
    <text evidence="2">The sequence shown here is derived from an EMBL/GenBank/DDBJ whole genome shotgun (WGS) entry which is preliminary data.</text>
</comment>
<feature type="compositionally biased region" description="Polar residues" evidence="1">
    <location>
        <begin position="125"/>
        <end position="144"/>
    </location>
</feature>
<evidence type="ECO:0000313" key="2">
    <source>
        <dbReference type="EMBL" id="PQK18112.1"/>
    </source>
</evidence>
<sequence>MSLQSMLNPATAKPSTMAAQDRSTATEQPKTSSGLFCKEPVFGAHRFGAQPFGAPPPTFNATPFGASALGAPALRARALVGARPNPVPVIAQPSASVKIFCNRKDQAPMAICGENLPSDGAVSSGALTKSTQPIGRSPESNQHIGGTKAQDFIRGDVIGYFLDTWEVTLANWMLLLHKTALPEDGIYSVQQMATAVNALESVIAGEELLPAEFGYLQLVNFLDALETRIQLQKDNGQERKRKSAATIAFDQYLAVQGHKGKKNGKDALSYKLEIGRRWKELASLSSLLLLAFSDAAEDSVNGYHKNPFELRPLQNFANQLYKIIPKNLLHTCVHVSGMAEMAVRIGKGWDIPRVKEFRYQVSKLL</sequence>
<dbReference type="AlphaFoldDB" id="A0A2S7YQL3"/>
<organism evidence="2 3">
    <name type="scientific">Beauveria bassiana</name>
    <name type="common">White muscardine disease fungus</name>
    <name type="synonym">Tritirachium shiotae</name>
    <dbReference type="NCBI Taxonomy" id="176275"/>
    <lineage>
        <taxon>Eukaryota</taxon>
        <taxon>Fungi</taxon>
        <taxon>Dikarya</taxon>
        <taxon>Ascomycota</taxon>
        <taxon>Pezizomycotina</taxon>
        <taxon>Sordariomycetes</taxon>
        <taxon>Hypocreomycetidae</taxon>
        <taxon>Hypocreales</taxon>
        <taxon>Cordycipitaceae</taxon>
        <taxon>Beauveria</taxon>
    </lineage>
</organism>
<name>A0A2S7YQL3_BEABA</name>
<proteinExistence type="predicted"/>
<dbReference type="OrthoDB" id="5242801at2759"/>
<evidence type="ECO:0000256" key="1">
    <source>
        <dbReference type="SAM" id="MobiDB-lite"/>
    </source>
</evidence>
<reference evidence="2 3" key="1">
    <citation type="submission" date="2016-07" db="EMBL/GenBank/DDBJ databases">
        <title>Comparative genomics of the entomopathogenic fungus Beauveria bassiana.</title>
        <authorList>
            <person name="Valero Jimenez C.A."/>
            <person name="Zwaan B.J."/>
            <person name="Van Kan J.A."/>
            <person name="Takken W."/>
            <person name="Debets A.J."/>
            <person name="Schoustra S.E."/>
            <person name="Koenraadt C.J."/>
        </authorList>
    </citation>
    <scope>NUCLEOTIDE SEQUENCE [LARGE SCALE GENOMIC DNA]</scope>
    <source>
        <strain evidence="2 3">ARSEF 8028</strain>
    </source>
</reference>
<feature type="region of interest" description="Disordered" evidence="1">
    <location>
        <begin position="1"/>
        <end position="34"/>
    </location>
</feature>
<dbReference type="EMBL" id="JRHA01000012">
    <property type="protein sequence ID" value="PQK18112.1"/>
    <property type="molecule type" value="Genomic_DNA"/>
</dbReference>
<accession>A0A2S7YQL3</accession>
<dbReference type="Proteomes" id="UP000237441">
    <property type="component" value="Unassembled WGS sequence"/>
</dbReference>
<evidence type="ECO:0000313" key="3">
    <source>
        <dbReference type="Proteomes" id="UP000237441"/>
    </source>
</evidence>
<protein>
    <submittedName>
        <fullName evidence="2">Uncharacterized protein</fullName>
    </submittedName>
</protein>
<feature type="region of interest" description="Disordered" evidence="1">
    <location>
        <begin position="123"/>
        <end position="146"/>
    </location>
</feature>
<gene>
    <name evidence="2" type="ORF">BB8028_0012g00090</name>
</gene>